<proteinExistence type="predicted"/>
<organism evidence="2 3">
    <name type="scientific">Leptospira vanthielii</name>
    <dbReference type="NCBI Taxonomy" id="293085"/>
    <lineage>
        <taxon>Bacteria</taxon>
        <taxon>Pseudomonadati</taxon>
        <taxon>Spirochaetota</taxon>
        <taxon>Spirochaetia</taxon>
        <taxon>Leptospirales</taxon>
        <taxon>Leptospiraceae</taxon>
        <taxon>Leptospira</taxon>
    </lineage>
</organism>
<feature type="transmembrane region" description="Helical" evidence="1">
    <location>
        <begin position="336"/>
        <end position="359"/>
    </location>
</feature>
<reference evidence="3" key="1">
    <citation type="journal article" date="2019" name="PLoS Negl. Trop. Dis.">
        <title>Revisiting the worldwide diversity of Leptospira species in the environment.</title>
        <authorList>
            <person name="Vincent A.T."/>
            <person name="Schiettekatte O."/>
            <person name="Bourhy P."/>
            <person name="Veyrier F.J."/>
            <person name="Picardeau M."/>
        </authorList>
    </citation>
    <scope>NUCLEOTIDE SEQUENCE [LARGE SCALE GENOMIC DNA]</scope>
    <source>
        <strain evidence="3">201601955</strain>
    </source>
</reference>
<evidence type="ECO:0000256" key="1">
    <source>
        <dbReference type="SAM" id="Phobius"/>
    </source>
</evidence>
<sequence>MKPIRLIFFLLFLFTCAHRKPDSLLWLFPLLGNGNGSTSQTIPEEPTNPAETLLPTFIQMTILTPESIETFCPLYGGLFIQYRQGEEKTCNPAEWDSSCVNIRTDQNGSQVLLDPRSYAGVDLPTNLEVDSNLFPKDKKSNLFCFSRPIPIDTNHIEMYSFQNQSKDISINNCYTSMVESRCVDSITLLGSAEFIMPKEFPIVIADGNGHSGSHTLELNYVTEENLYTTCVYIGNEHKSLQGFTSNAYISGNPEAKDKNGYCIQCESNYCNSVDPNTGLAIVTVPVNRFAIPAGETITAKSEISLSVIKGQGPFKHTVRWTIEGFRQIVTFEEISILTANSIFLLWFLVPSLVMIFYFYHKKWKHWIRK</sequence>
<evidence type="ECO:0000313" key="2">
    <source>
        <dbReference type="EMBL" id="TGM60374.1"/>
    </source>
</evidence>
<keyword evidence="1" id="KW-0812">Transmembrane</keyword>
<keyword evidence="1" id="KW-1133">Transmembrane helix</keyword>
<keyword evidence="1" id="KW-0472">Membrane</keyword>
<evidence type="ECO:0008006" key="4">
    <source>
        <dbReference type="Google" id="ProtNLM"/>
    </source>
</evidence>
<gene>
    <name evidence="2" type="ORF">EHQ95_03195</name>
</gene>
<dbReference type="Proteomes" id="UP000298112">
    <property type="component" value="Unassembled WGS sequence"/>
</dbReference>
<dbReference type="EMBL" id="RQHF01000009">
    <property type="protein sequence ID" value="TGM60374.1"/>
    <property type="molecule type" value="Genomic_DNA"/>
</dbReference>
<keyword evidence="3" id="KW-1185">Reference proteome</keyword>
<protein>
    <recommendedName>
        <fullName evidence="4">Ig-like domain-containing protein</fullName>
    </recommendedName>
</protein>
<name>A0ABY2NSB9_9LEPT</name>
<dbReference type="RefSeq" id="WP_135657078.1">
    <property type="nucleotide sequence ID" value="NZ_RQHF01000009.1"/>
</dbReference>
<evidence type="ECO:0000313" key="3">
    <source>
        <dbReference type="Proteomes" id="UP000298112"/>
    </source>
</evidence>
<accession>A0ABY2NSB9</accession>
<comment type="caution">
    <text evidence="2">The sequence shown here is derived from an EMBL/GenBank/DDBJ whole genome shotgun (WGS) entry which is preliminary data.</text>
</comment>